<name>A0A285JL34_9GAMM</name>
<protein>
    <submittedName>
        <fullName evidence="2">Aspartyl protease family protein</fullName>
    </submittedName>
</protein>
<organism evidence="2 3">
    <name type="scientific">Arsukibacterium tuosuense</name>
    <dbReference type="NCBI Taxonomy" id="1323745"/>
    <lineage>
        <taxon>Bacteria</taxon>
        <taxon>Pseudomonadati</taxon>
        <taxon>Pseudomonadota</taxon>
        <taxon>Gammaproteobacteria</taxon>
        <taxon>Chromatiales</taxon>
        <taxon>Chromatiaceae</taxon>
        <taxon>Arsukibacterium</taxon>
    </lineage>
</organism>
<dbReference type="InterPro" id="IPR021109">
    <property type="entry name" value="Peptidase_aspartic_dom_sf"/>
</dbReference>
<dbReference type="InterPro" id="IPR034122">
    <property type="entry name" value="Retropepsin-like_bacterial"/>
</dbReference>
<proteinExistence type="predicted"/>
<dbReference type="InterPro" id="IPR011969">
    <property type="entry name" value="Clan_AA_Asp_peptidase_C"/>
</dbReference>
<gene>
    <name evidence="2" type="ORF">SAMN06297280_0155</name>
</gene>
<reference evidence="3" key="1">
    <citation type="submission" date="2017-09" db="EMBL/GenBank/DDBJ databases">
        <authorList>
            <person name="Varghese N."/>
            <person name="Submissions S."/>
        </authorList>
    </citation>
    <scope>NUCLEOTIDE SEQUENCE [LARGE SCALE GENOMIC DNA]</scope>
    <source>
        <strain evidence="3">CGMCC 1.12461</strain>
    </source>
</reference>
<evidence type="ECO:0000313" key="3">
    <source>
        <dbReference type="Proteomes" id="UP000219353"/>
    </source>
</evidence>
<dbReference type="PROSITE" id="PS00141">
    <property type="entry name" value="ASP_PROTEASE"/>
    <property type="match status" value="1"/>
</dbReference>
<keyword evidence="2" id="KW-0378">Hydrolase</keyword>
<dbReference type="InterPro" id="IPR001969">
    <property type="entry name" value="Aspartic_peptidase_AS"/>
</dbReference>
<keyword evidence="1" id="KW-0812">Transmembrane</keyword>
<keyword evidence="1" id="KW-0472">Membrane</keyword>
<dbReference type="GO" id="GO:0004190">
    <property type="term" value="F:aspartic-type endopeptidase activity"/>
    <property type="evidence" value="ECO:0007669"/>
    <property type="project" value="InterPro"/>
</dbReference>
<dbReference type="GO" id="GO:0006508">
    <property type="term" value="P:proteolysis"/>
    <property type="evidence" value="ECO:0007669"/>
    <property type="project" value="UniProtKB-KW"/>
</dbReference>
<keyword evidence="1" id="KW-1133">Transmembrane helix</keyword>
<dbReference type="Proteomes" id="UP000219353">
    <property type="component" value="Unassembled WGS sequence"/>
</dbReference>
<dbReference type="AlphaFoldDB" id="A0A285JL34"/>
<feature type="transmembrane region" description="Helical" evidence="1">
    <location>
        <begin position="13"/>
        <end position="30"/>
    </location>
</feature>
<sequence length="173" mass="18829">MQAPEQRTPFAKAFSWLAWLLLLVMLFLFFQDYLAGKRNPNQQLQSIQGSGGEISTVLIRNRAGHYIGTALLNGQPVDFMLDTGATTVAIAQSTAEKLGLPRGRQIQVATANGITTAYLSEIASLQLGDIVLREVSASVVPNLGSTEILLGMSALNQLEFRQQGNQLTLIQRN</sequence>
<dbReference type="RefSeq" id="WP_097113051.1">
    <property type="nucleotide sequence ID" value="NZ_OBEB01000011.1"/>
</dbReference>
<dbReference type="OrthoDB" id="185963at2"/>
<accession>A0A285JL34</accession>
<dbReference type="Pfam" id="PF13975">
    <property type="entry name" value="gag-asp_proteas"/>
    <property type="match status" value="1"/>
</dbReference>
<evidence type="ECO:0000256" key="1">
    <source>
        <dbReference type="SAM" id="Phobius"/>
    </source>
</evidence>
<dbReference type="NCBIfam" id="TIGR02281">
    <property type="entry name" value="clan_AA_DTGA"/>
    <property type="match status" value="1"/>
</dbReference>
<evidence type="ECO:0000313" key="2">
    <source>
        <dbReference type="EMBL" id="SNY60763.1"/>
    </source>
</evidence>
<dbReference type="EMBL" id="OBEB01000011">
    <property type="protein sequence ID" value="SNY60763.1"/>
    <property type="molecule type" value="Genomic_DNA"/>
</dbReference>
<dbReference type="Gene3D" id="2.40.70.10">
    <property type="entry name" value="Acid Proteases"/>
    <property type="match status" value="1"/>
</dbReference>
<keyword evidence="2" id="KW-0645">Protease</keyword>
<keyword evidence="3" id="KW-1185">Reference proteome</keyword>
<dbReference type="CDD" id="cd05483">
    <property type="entry name" value="retropepsin_like_bacteria"/>
    <property type="match status" value="1"/>
</dbReference>
<dbReference type="SUPFAM" id="SSF50630">
    <property type="entry name" value="Acid proteases"/>
    <property type="match status" value="1"/>
</dbReference>